<gene>
    <name evidence="1" type="ORF">Clow_00652</name>
</gene>
<sequence>MNVDRLRRWVSDKERFQSLEGYVAFARAFCDFRAEQGFQAELVARNNPSYRFLQYKSEADYQLTRPINSDLFYTPDDLDSAVPLFREALEMVRDSEQHTDVHRESLNRAIYTFQQSIGASLDALPASRSNTARKVNGDLFERLIGLTIESCGVDCRSGVLTIPVKDSEDNELFGMKYQHDLMVEVEGELRAIGSVKTSSKDRLDKVFIDKFLYNRLTGVATPHFAIFLHDVQRAGREPNYRTSNTFLPGHFKGYTVKLNALDGVYYCDLLPQMETDPLLAAHIDRIDKFYIDDLPRFIEQAPDNDADVRGDRPVEATDWHLDT</sequence>
<dbReference type="AlphaFoldDB" id="A0A0Q0UMH6"/>
<dbReference type="RefSeq" id="WP_069724555.1">
    <property type="nucleotide sequence ID" value="NZ_JAUSQY010000001.1"/>
</dbReference>
<dbReference type="PATRIC" id="fig|1544413.3.peg.655"/>
<keyword evidence="2" id="KW-1185">Reference proteome</keyword>
<dbReference type="Proteomes" id="UP000050488">
    <property type="component" value="Unassembled WGS sequence"/>
</dbReference>
<evidence type="ECO:0000313" key="2">
    <source>
        <dbReference type="Proteomes" id="UP000050488"/>
    </source>
</evidence>
<reference evidence="1 2" key="1">
    <citation type="submission" date="2015-10" db="EMBL/GenBank/DDBJ databases">
        <title>Corynebacteirum lowii and Corynebacterium oculi species nova, derived from human clinical disease and and emended description of Corynebacterium mastiditis.</title>
        <authorList>
            <person name="Bernard K."/>
            <person name="Pacheco A.L."/>
            <person name="Mcdougall C."/>
            <person name="Burtx T."/>
            <person name="Weibe D."/>
            <person name="Tyler S."/>
            <person name="Olson A.B."/>
            <person name="Cnockaert M."/>
            <person name="Eguchi H."/>
            <person name="Kuwahara T."/>
            <person name="Nakayama-Imaohji H."/>
            <person name="Boudewijins M."/>
            <person name="Van Hoecke F."/>
            <person name="Bernier A.-M."/>
            <person name="Vandamme P."/>
        </authorList>
    </citation>
    <scope>NUCLEOTIDE SEQUENCE [LARGE SCALE GENOMIC DNA]</scope>
    <source>
        <strain evidence="1 2">NML 130206</strain>
    </source>
</reference>
<name>A0A0Q0UMH6_9CORY</name>
<proteinExistence type="predicted"/>
<protein>
    <submittedName>
        <fullName evidence="1">Uncharacterized protein</fullName>
    </submittedName>
</protein>
<evidence type="ECO:0000313" key="1">
    <source>
        <dbReference type="EMBL" id="KQB87592.1"/>
    </source>
</evidence>
<accession>A0A0Q0UMH6</accession>
<comment type="caution">
    <text evidence="1">The sequence shown here is derived from an EMBL/GenBank/DDBJ whole genome shotgun (WGS) entry which is preliminary data.</text>
</comment>
<dbReference type="EMBL" id="LKEV01000001">
    <property type="protein sequence ID" value="KQB87592.1"/>
    <property type="molecule type" value="Genomic_DNA"/>
</dbReference>
<dbReference type="STRING" id="1544413.Clow_00652"/>
<organism evidence="1 2">
    <name type="scientific">Corynebacterium lowii</name>
    <dbReference type="NCBI Taxonomy" id="1544413"/>
    <lineage>
        <taxon>Bacteria</taxon>
        <taxon>Bacillati</taxon>
        <taxon>Actinomycetota</taxon>
        <taxon>Actinomycetes</taxon>
        <taxon>Mycobacteriales</taxon>
        <taxon>Corynebacteriaceae</taxon>
        <taxon>Corynebacterium</taxon>
    </lineage>
</organism>